<dbReference type="KEGG" id="dfc:DFI_13875"/>
<dbReference type="OrthoDB" id="162531at2"/>
<name>A0A221T088_9DEIO</name>
<dbReference type="Pfam" id="PF12802">
    <property type="entry name" value="MarR_2"/>
    <property type="match status" value="1"/>
</dbReference>
<dbReference type="InterPro" id="IPR000835">
    <property type="entry name" value="HTH_MarR-typ"/>
</dbReference>
<geneLocation type="plasmid" evidence="3">
    <name>pdfi1</name>
</geneLocation>
<dbReference type="InterPro" id="IPR036390">
    <property type="entry name" value="WH_DNA-bd_sf"/>
</dbReference>
<dbReference type="InterPro" id="IPR036388">
    <property type="entry name" value="WH-like_DNA-bd_sf"/>
</dbReference>
<keyword evidence="2" id="KW-0614">Plasmid</keyword>
<dbReference type="PROSITE" id="PS50995">
    <property type="entry name" value="HTH_MARR_2"/>
    <property type="match status" value="1"/>
</dbReference>
<dbReference type="PRINTS" id="PR00598">
    <property type="entry name" value="HTHMARR"/>
</dbReference>
<dbReference type="EMBL" id="CP021082">
    <property type="protein sequence ID" value="ASN82280.1"/>
    <property type="molecule type" value="Genomic_DNA"/>
</dbReference>
<feature type="domain" description="HTH marR-type" evidence="1">
    <location>
        <begin position="3"/>
        <end position="142"/>
    </location>
</feature>
<evidence type="ECO:0000313" key="2">
    <source>
        <dbReference type="EMBL" id="ASN82280.1"/>
    </source>
</evidence>
<keyword evidence="3" id="KW-1185">Reference proteome</keyword>
<dbReference type="AlphaFoldDB" id="A0A221T088"/>
<proteinExistence type="predicted"/>
<dbReference type="SMART" id="SM00347">
    <property type="entry name" value="HTH_MARR"/>
    <property type="match status" value="1"/>
</dbReference>
<dbReference type="Proteomes" id="UP000259030">
    <property type="component" value="Plasmid pDFI1"/>
</dbReference>
<dbReference type="SUPFAM" id="SSF46785">
    <property type="entry name" value="Winged helix' DNA-binding domain"/>
    <property type="match status" value="1"/>
</dbReference>
<evidence type="ECO:0000259" key="1">
    <source>
        <dbReference type="PROSITE" id="PS50995"/>
    </source>
</evidence>
<organism evidence="2 3">
    <name type="scientific">Deinococcus ficus</name>
    <dbReference type="NCBI Taxonomy" id="317577"/>
    <lineage>
        <taxon>Bacteria</taxon>
        <taxon>Thermotogati</taxon>
        <taxon>Deinococcota</taxon>
        <taxon>Deinococci</taxon>
        <taxon>Deinococcales</taxon>
        <taxon>Deinococcaceae</taxon>
        <taxon>Deinococcus</taxon>
    </lineage>
</organism>
<protein>
    <submittedName>
        <fullName evidence="2">MarR family transcriptional regulator</fullName>
    </submittedName>
</protein>
<dbReference type="GO" id="GO:0003700">
    <property type="term" value="F:DNA-binding transcription factor activity"/>
    <property type="evidence" value="ECO:0007669"/>
    <property type="project" value="InterPro"/>
</dbReference>
<dbReference type="PANTHER" id="PTHR33164">
    <property type="entry name" value="TRANSCRIPTIONAL REGULATOR, MARR FAMILY"/>
    <property type="match status" value="1"/>
</dbReference>
<dbReference type="RefSeq" id="WP_022802406.1">
    <property type="nucleotide sequence ID" value="NZ_ATTJ01000002.1"/>
</dbReference>
<sequence length="142" mass="16363">MGESDFDHALEQPAIRLWRRLVYTTQHKISEVEARLAPLGLTMTEFDLLAVLRRFDGATQQEVAQRLLFTEANMSYHAKRLVARGLIERQPSGKRKRLTLTGAGRDLVERALPIVIEMHELQFSDLSGDELQVLRELLRRLK</sequence>
<accession>A0A221T088</accession>
<dbReference type="PANTHER" id="PTHR33164:SF43">
    <property type="entry name" value="HTH-TYPE TRANSCRIPTIONAL REPRESSOR YETL"/>
    <property type="match status" value="1"/>
</dbReference>
<dbReference type="Gene3D" id="1.10.10.10">
    <property type="entry name" value="Winged helix-like DNA-binding domain superfamily/Winged helix DNA-binding domain"/>
    <property type="match status" value="1"/>
</dbReference>
<gene>
    <name evidence="2" type="ORF">DFI_13875</name>
</gene>
<dbReference type="STRING" id="317577.GCA_000419625_02908"/>
<evidence type="ECO:0000313" key="3">
    <source>
        <dbReference type="Proteomes" id="UP000259030"/>
    </source>
</evidence>
<reference evidence="2 3" key="1">
    <citation type="submission" date="2017-05" db="EMBL/GenBank/DDBJ databases">
        <title>The complete genome sequence of Deinococcus ficus isolated from the rhizosphere of the Ficus religiosa L. in Taiwan.</title>
        <authorList>
            <person name="Wu K.-M."/>
            <person name="Liao T.-L."/>
            <person name="Liu Y.-M."/>
            <person name="Young C.-C."/>
            <person name="Tsai S.-F."/>
        </authorList>
    </citation>
    <scope>NUCLEOTIDE SEQUENCE [LARGE SCALE GENOMIC DNA]</scope>
    <source>
        <strain evidence="2 3">CC-FR2-10</strain>
        <plasmid evidence="3">pdfi1</plasmid>
    </source>
</reference>
<dbReference type="GO" id="GO:0006950">
    <property type="term" value="P:response to stress"/>
    <property type="evidence" value="ECO:0007669"/>
    <property type="project" value="TreeGrafter"/>
</dbReference>
<dbReference type="InterPro" id="IPR039422">
    <property type="entry name" value="MarR/SlyA-like"/>
</dbReference>